<keyword evidence="1" id="KW-0472">Membrane</keyword>
<dbReference type="AlphaFoldDB" id="A0A6A6BNK8"/>
<reference evidence="2" key="1">
    <citation type="journal article" date="2020" name="Stud. Mycol.">
        <title>101 Dothideomycetes genomes: a test case for predicting lifestyles and emergence of pathogens.</title>
        <authorList>
            <person name="Haridas S."/>
            <person name="Albert R."/>
            <person name="Binder M."/>
            <person name="Bloem J."/>
            <person name="Labutti K."/>
            <person name="Salamov A."/>
            <person name="Andreopoulos B."/>
            <person name="Baker S."/>
            <person name="Barry K."/>
            <person name="Bills G."/>
            <person name="Bluhm B."/>
            <person name="Cannon C."/>
            <person name="Castanera R."/>
            <person name="Culley D."/>
            <person name="Daum C."/>
            <person name="Ezra D."/>
            <person name="Gonzalez J."/>
            <person name="Henrissat B."/>
            <person name="Kuo A."/>
            <person name="Liang C."/>
            <person name="Lipzen A."/>
            <person name="Lutzoni F."/>
            <person name="Magnuson J."/>
            <person name="Mondo S."/>
            <person name="Nolan M."/>
            <person name="Ohm R."/>
            <person name="Pangilinan J."/>
            <person name="Park H.-J."/>
            <person name="Ramirez L."/>
            <person name="Alfaro M."/>
            <person name="Sun H."/>
            <person name="Tritt A."/>
            <person name="Yoshinaga Y."/>
            <person name="Zwiers L.-H."/>
            <person name="Turgeon B."/>
            <person name="Goodwin S."/>
            <person name="Spatafora J."/>
            <person name="Crous P."/>
            <person name="Grigoriev I."/>
        </authorList>
    </citation>
    <scope>NUCLEOTIDE SEQUENCE</scope>
    <source>
        <strain evidence="2">CBS 121167</strain>
    </source>
</reference>
<sequence>MRQLGQRWLEGVFVPGSFDSLSMSLLFRMIFSKEKKVFRCSWWSLRLGNTSVRIRCTDLLLCWVFIFLGVYPPSFFCFLFCILLQAHSDFFSAC</sequence>
<keyword evidence="1" id="KW-1133">Transmembrane helix</keyword>
<accession>A0A6A6BNK8</accession>
<name>A0A6A6BNK8_9PEZI</name>
<dbReference type="EMBL" id="ML995480">
    <property type="protein sequence ID" value="KAF2144141.1"/>
    <property type="molecule type" value="Genomic_DNA"/>
</dbReference>
<proteinExistence type="predicted"/>
<dbReference type="GeneID" id="54293059"/>
<keyword evidence="3" id="KW-1185">Reference proteome</keyword>
<evidence type="ECO:0000313" key="3">
    <source>
        <dbReference type="Proteomes" id="UP000799438"/>
    </source>
</evidence>
<evidence type="ECO:0000313" key="2">
    <source>
        <dbReference type="EMBL" id="KAF2144141.1"/>
    </source>
</evidence>
<organism evidence="2 3">
    <name type="scientific">Aplosporella prunicola CBS 121167</name>
    <dbReference type="NCBI Taxonomy" id="1176127"/>
    <lineage>
        <taxon>Eukaryota</taxon>
        <taxon>Fungi</taxon>
        <taxon>Dikarya</taxon>
        <taxon>Ascomycota</taxon>
        <taxon>Pezizomycotina</taxon>
        <taxon>Dothideomycetes</taxon>
        <taxon>Dothideomycetes incertae sedis</taxon>
        <taxon>Botryosphaeriales</taxon>
        <taxon>Aplosporellaceae</taxon>
        <taxon>Aplosporella</taxon>
    </lineage>
</organism>
<feature type="transmembrane region" description="Helical" evidence="1">
    <location>
        <begin position="60"/>
        <end position="86"/>
    </location>
</feature>
<dbReference type="Proteomes" id="UP000799438">
    <property type="component" value="Unassembled WGS sequence"/>
</dbReference>
<evidence type="ECO:0000256" key="1">
    <source>
        <dbReference type="SAM" id="Phobius"/>
    </source>
</evidence>
<gene>
    <name evidence="2" type="ORF">K452DRAFT_153576</name>
</gene>
<keyword evidence="1" id="KW-0812">Transmembrane</keyword>
<protein>
    <submittedName>
        <fullName evidence="2">Uncharacterized protein</fullName>
    </submittedName>
</protein>
<dbReference type="RefSeq" id="XP_033399853.1">
    <property type="nucleotide sequence ID" value="XM_033535565.1"/>
</dbReference>